<dbReference type="PANTHER" id="PTHR10648">
    <property type="entry name" value="SERINE/THREONINE-PROTEIN PHOSPHATASE PP2A 65 KDA REGULATORY SUBUNIT"/>
    <property type="match status" value="1"/>
</dbReference>
<evidence type="ECO:0000313" key="4">
    <source>
        <dbReference type="Proteomes" id="UP000663879"/>
    </source>
</evidence>
<dbReference type="PANTHER" id="PTHR10648:SF1">
    <property type="entry name" value="SERINE_THREONINE-PROTEIN PHOSPHATASE 4 REGULATORY SUBUNIT 1"/>
    <property type="match status" value="1"/>
</dbReference>
<evidence type="ECO:0008006" key="5">
    <source>
        <dbReference type="Google" id="ProtNLM"/>
    </source>
</evidence>
<gene>
    <name evidence="3" type="ORF">OXX778_LOCUS10409</name>
</gene>
<name>A0A813Y994_9BILA</name>
<accession>A0A813Y994</accession>
<feature type="compositionally biased region" description="Acidic residues" evidence="2">
    <location>
        <begin position="897"/>
        <end position="907"/>
    </location>
</feature>
<dbReference type="Gene3D" id="1.25.10.10">
    <property type="entry name" value="Leucine-rich Repeat Variant"/>
    <property type="match status" value="2"/>
</dbReference>
<feature type="compositionally biased region" description="Basic and acidic residues" evidence="2">
    <location>
        <begin position="859"/>
        <end position="868"/>
    </location>
</feature>
<feature type="compositionally biased region" description="Acidic residues" evidence="2">
    <location>
        <begin position="869"/>
        <end position="881"/>
    </location>
</feature>
<feature type="compositionally biased region" description="Basic and acidic residues" evidence="2">
    <location>
        <begin position="19"/>
        <end position="30"/>
    </location>
</feature>
<dbReference type="Proteomes" id="UP000663879">
    <property type="component" value="Unassembled WGS sequence"/>
</dbReference>
<feature type="compositionally biased region" description="Polar residues" evidence="2">
    <location>
        <begin position="928"/>
        <end position="944"/>
    </location>
</feature>
<dbReference type="EMBL" id="CAJNOC010001645">
    <property type="protein sequence ID" value="CAF0880913.1"/>
    <property type="molecule type" value="Genomic_DNA"/>
</dbReference>
<feature type="compositionally biased region" description="Acidic residues" evidence="2">
    <location>
        <begin position="53"/>
        <end position="62"/>
    </location>
</feature>
<reference evidence="3" key="1">
    <citation type="submission" date="2021-02" db="EMBL/GenBank/DDBJ databases">
        <authorList>
            <person name="Nowell W R."/>
        </authorList>
    </citation>
    <scope>NUCLEOTIDE SEQUENCE</scope>
    <source>
        <strain evidence="3">Ploen Becks lab</strain>
    </source>
</reference>
<dbReference type="InterPro" id="IPR016024">
    <property type="entry name" value="ARM-type_fold"/>
</dbReference>
<dbReference type="AlphaFoldDB" id="A0A813Y994"/>
<dbReference type="InterPro" id="IPR051023">
    <property type="entry name" value="PP2A_Regulatory_Subunit_A"/>
</dbReference>
<feature type="compositionally biased region" description="Polar residues" evidence="2">
    <location>
        <begin position="435"/>
        <end position="457"/>
    </location>
</feature>
<dbReference type="GO" id="GO:0005737">
    <property type="term" value="C:cytoplasm"/>
    <property type="evidence" value="ECO:0007669"/>
    <property type="project" value="TreeGrafter"/>
</dbReference>
<feature type="compositionally biased region" description="Polar residues" evidence="2">
    <location>
        <begin position="81"/>
        <end position="92"/>
    </location>
</feature>
<protein>
    <recommendedName>
        <fullName evidence="5">PPP4R1</fullName>
    </recommendedName>
</protein>
<dbReference type="InterPro" id="IPR011989">
    <property type="entry name" value="ARM-like"/>
</dbReference>
<feature type="compositionally biased region" description="Low complexity" evidence="2">
    <location>
        <begin position="93"/>
        <end position="106"/>
    </location>
</feature>
<dbReference type="GO" id="GO:0019888">
    <property type="term" value="F:protein phosphatase regulator activity"/>
    <property type="evidence" value="ECO:0007669"/>
    <property type="project" value="TreeGrafter"/>
</dbReference>
<dbReference type="OrthoDB" id="340346at2759"/>
<sequence length="944" mass="109135">MNICELLENSLNTLQSTSGEHEQVNDENKQPEQQAVNQTDNQEQSSNKTSSTNEEENDDEEDYNKMIDFISLTDSPMDYKLTNSISIPTQNESGNDSNNTATNSNNNSVNFSTGYNFINEEDAFDALNPFEKLCKLCENPTPTNIESASKYVLPALEFAASQEDYVRIFFYLKKYCFYSDVLIRSLWLDQIQNVVHFLHQEQQQIEIEFTDDFNMVNQLTLLISDLMPENAYQVKKCASSGLLSIVEKQLVDNRQIEEIIVPCLLSLVKENNEDFHIDCITLFGRLAPLIGRELTTKYFLEPFCRLCNSPVFHTRKTCATYIAEIANIISSEDVETHLLPNFCEFMKDQVWAIRKVCADQFSSFAQTCSRATRETVLTERFTHLLEDHSRWVKISAYKSLGSFIATFARTEAELQNQQNESISEVKSDEPKTSESNENVQSNTNNTSNETAKSDDATPTLTSLLKNINDSNTKSSLYTSTTSLNQQPSTQQTQENLIQQLSMELNQEIVPPILLSYFVTMVDINTQNSLDSEMNYNCAYNFPAIALTLGSKYWKFIKNLYKKLSEDLSWKVRQTLAYSIHELAIILGTENTQNDLVPVFDSYIKDVDEVRMGIVSNLNKFLKVLSIDYRRQYMPKLNDFLKMDNQRNWRFRNELGIQISKFCELYPPDCLAEFVQPVTFTLALDKIAEVRVTAVKALVEVLRQFELKKRQDYRRNFIDDVIRTFANSNKWTFRQLYVVLCEQILSTKAFNDFELFTRDFLPKLLQYRNERVPNIRVLVARVLSTYIINHELFLNGKSALVGELELAIQYFSNDPDSDVRSHFPLKNKDNSSLPSYEELYKTMDTSDHKNQMDISNSSEPMKHDEKMNHDDEEDDDDDEDEIIDKTKINQLKIVNLENEMDDDDEMNEVIDTTQQERESEQKDHDNNSQEKITSTITTNEEIVLH</sequence>
<comment type="caution">
    <text evidence="3">The sequence shown here is derived from an EMBL/GenBank/DDBJ whole genome shotgun (WGS) entry which is preliminary data.</text>
</comment>
<evidence type="ECO:0000313" key="3">
    <source>
        <dbReference type="EMBL" id="CAF0880913.1"/>
    </source>
</evidence>
<feature type="region of interest" description="Disordered" evidence="2">
    <location>
        <begin position="418"/>
        <end position="457"/>
    </location>
</feature>
<keyword evidence="4" id="KW-1185">Reference proteome</keyword>
<feature type="region of interest" description="Disordered" evidence="2">
    <location>
        <begin position="843"/>
        <end position="944"/>
    </location>
</feature>
<keyword evidence="1" id="KW-0677">Repeat</keyword>
<feature type="compositionally biased region" description="Polar residues" evidence="2">
    <location>
        <begin position="31"/>
        <end position="40"/>
    </location>
</feature>
<feature type="region of interest" description="Disordered" evidence="2">
    <location>
        <begin position="81"/>
        <end position="106"/>
    </location>
</feature>
<feature type="compositionally biased region" description="Low complexity" evidence="2">
    <location>
        <begin position="41"/>
        <end position="52"/>
    </location>
</feature>
<evidence type="ECO:0000256" key="1">
    <source>
        <dbReference type="ARBA" id="ARBA00022737"/>
    </source>
</evidence>
<feature type="compositionally biased region" description="Basic and acidic residues" evidence="2">
    <location>
        <begin position="913"/>
        <end position="927"/>
    </location>
</feature>
<evidence type="ECO:0000256" key="2">
    <source>
        <dbReference type="SAM" id="MobiDB-lite"/>
    </source>
</evidence>
<dbReference type="SUPFAM" id="SSF48371">
    <property type="entry name" value="ARM repeat"/>
    <property type="match status" value="1"/>
</dbReference>
<feature type="region of interest" description="Disordered" evidence="2">
    <location>
        <begin position="16"/>
        <end position="62"/>
    </location>
</feature>
<organism evidence="3 4">
    <name type="scientific">Brachionus calyciflorus</name>
    <dbReference type="NCBI Taxonomy" id="104777"/>
    <lineage>
        <taxon>Eukaryota</taxon>
        <taxon>Metazoa</taxon>
        <taxon>Spiralia</taxon>
        <taxon>Gnathifera</taxon>
        <taxon>Rotifera</taxon>
        <taxon>Eurotatoria</taxon>
        <taxon>Monogononta</taxon>
        <taxon>Pseudotrocha</taxon>
        <taxon>Ploima</taxon>
        <taxon>Brachionidae</taxon>
        <taxon>Brachionus</taxon>
    </lineage>
</organism>
<feature type="compositionally biased region" description="Basic and acidic residues" evidence="2">
    <location>
        <begin position="423"/>
        <end position="434"/>
    </location>
</feature>
<proteinExistence type="predicted"/>